<keyword evidence="2" id="KW-1185">Reference proteome</keyword>
<dbReference type="Gene3D" id="3.40.50.10140">
    <property type="entry name" value="Toll/interleukin-1 receptor homology (TIR) domain"/>
    <property type="match status" value="1"/>
</dbReference>
<proteinExistence type="predicted"/>
<gene>
    <name evidence="1" type="ORF">C7S18_21475</name>
</gene>
<dbReference type="SUPFAM" id="SSF52200">
    <property type="entry name" value="Toll/Interleukin receptor TIR domain"/>
    <property type="match status" value="1"/>
</dbReference>
<reference evidence="1 2" key="1">
    <citation type="submission" date="2018-03" db="EMBL/GenBank/DDBJ databases">
        <title>Ahniella affigens gen. nov., sp. nov., a gammaproteobacterium isolated from sandy soil near a stream.</title>
        <authorList>
            <person name="Ko Y."/>
            <person name="Kim J.-H."/>
        </authorList>
    </citation>
    <scope>NUCLEOTIDE SEQUENCE [LARGE SCALE GENOMIC DNA]</scope>
    <source>
        <strain evidence="1 2">D13</strain>
    </source>
</reference>
<dbReference type="KEGG" id="xba:C7S18_21475"/>
<evidence type="ECO:0000313" key="2">
    <source>
        <dbReference type="Proteomes" id="UP000241074"/>
    </source>
</evidence>
<evidence type="ECO:0000313" key="1">
    <source>
        <dbReference type="EMBL" id="AVP99585.1"/>
    </source>
</evidence>
<dbReference type="EMBL" id="CP027860">
    <property type="protein sequence ID" value="AVP99585.1"/>
    <property type="molecule type" value="Genomic_DNA"/>
</dbReference>
<reference evidence="1 2" key="2">
    <citation type="submission" date="2018-03" db="EMBL/GenBank/DDBJ databases">
        <authorList>
            <person name="Keele B.F."/>
        </authorList>
    </citation>
    <scope>NUCLEOTIDE SEQUENCE [LARGE SCALE GENOMIC DNA]</scope>
    <source>
        <strain evidence="1 2">D13</strain>
    </source>
</reference>
<accession>A0A2P1PXM0</accession>
<protein>
    <submittedName>
        <fullName evidence="1">Uncharacterized protein</fullName>
    </submittedName>
</protein>
<sequence length="501" mass="57191">MTRPGQIWPPEHRPELGCYAVAFSFAGEDVEVVRPLAEALEQALLPGEVFFDEFEEHKLFNNSLRNDLSDLYLNRAVLVVRCLSQAYSKKPWCQAESVVIAVREKLSPHSVLDIYVTDAQNQNLAGQAEFLIAAHLHPQLTLETIMVRLRDLCRLPPRNPKETRSSVSVFVMQELSRKLSTVAISRADLVAAVDCWPAPESAVHSNIDWWLSERRAYPGDDKLVNLLHGLWPKIHSLHHEIQDWFLTYLKRPFPAPPRNQAKAIVQWHRERVAAPKESPKERHAFFIWRNQGHQASVTFETSPSEASVDFKVRFPDVVDQVGTLDQIERVELAIEIDQFASDMPYWSIQFGLFESPLSLAVPTNLRSLQRARFKQGCAPLPAAPLCKHEVACVSEFWVNDWPADHCLVVRSLQGANAVFFNKLIMSARPVAMWSEKADLVVSDEQWKKLSNSRTLPTEAMNFAEDQRRKHAAFELRLFYEDHEVPLHQPGELNNRGLDPPL</sequence>
<name>A0A2P1PXM0_9GAMM</name>
<dbReference type="RefSeq" id="WP_106893502.1">
    <property type="nucleotide sequence ID" value="NZ_CP027860.1"/>
</dbReference>
<dbReference type="InterPro" id="IPR035897">
    <property type="entry name" value="Toll_tir_struct_dom_sf"/>
</dbReference>
<organism evidence="1 2">
    <name type="scientific">Ahniella affigens</name>
    <dbReference type="NCBI Taxonomy" id="2021234"/>
    <lineage>
        <taxon>Bacteria</taxon>
        <taxon>Pseudomonadati</taxon>
        <taxon>Pseudomonadota</taxon>
        <taxon>Gammaproteobacteria</taxon>
        <taxon>Lysobacterales</taxon>
        <taxon>Rhodanobacteraceae</taxon>
        <taxon>Ahniella</taxon>
    </lineage>
</organism>
<dbReference type="Proteomes" id="UP000241074">
    <property type="component" value="Chromosome"/>
</dbReference>
<dbReference type="AlphaFoldDB" id="A0A2P1PXM0"/>